<reference evidence="10" key="1">
    <citation type="journal article" date="2014" name="PLoS ONE">
        <title>Transcriptome-Based Identification of ABC Transporters in the Western Tarnished Plant Bug Lygus hesperus.</title>
        <authorList>
            <person name="Hull J.J."/>
            <person name="Chaney K."/>
            <person name="Geib S.M."/>
            <person name="Fabrick J.A."/>
            <person name="Brent C.S."/>
            <person name="Walsh D."/>
            <person name="Lavine L.C."/>
        </authorList>
    </citation>
    <scope>NUCLEOTIDE SEQUENCE</scope>
</reference>
<dbReference type="InterPro" id="IPR023395">
    <property type="entry name" value="MCP_dom_sf"/>
</dbReference>
<accession>A0A0A9YVJ1</accession>
<proteinExistence type="inferred from homology"/>
<reference evidence="10" key="2">
    <citation type="submission" date="2014-07" db="EMBL/GenBank/DDBJ databases">
        <authorList>
            <person name="Hull J."/>
        </authorList>
    </citation>
    <scope>NUCLEOTIDE SEQUENCE</scope>
</reference>
<dbReference type="PROSITE" id="PS50920">
    <property type="entry name" value="SOLCAR"/>
    <property type="match status" value="3"/>
</dbReference>
<feature type="transmembrane region" description="Helical" evidence="9">
    <location>
        <begin position="209"/>
        <end position="235"/>
    </location>
</feature>
<evidence type="ECO:0000256" key="9">
    <source>
        <dbReference type="SAM" id="Phobius"/>
    </source>
</evidence>
<dbReference type="InterPro" id="IPR018108">
    <property type="entry name" value="MCP_transmembrane"/>
</dbReference>
<feature type="repeat" description="Solcar" evidence="7">
    <location>
        <begin position="208"/>
        <end position="287"/>
    </location>
</feature>
<dbReference type="AlphaFoldDB" id="A0A0A9YVJ1"/>
<gene>
    <name evidence="10" type="primary">slc25a24</name>
    <name evidence="10" type="ORF">CM83_99138</name>
</gene>
<evidence type="ECO:0000256" key="7">
    <source>
        <dbReference type="PROSITE-ProRule" id="PRU00282"/>
    </source>
</evidence>
<dbReference type="Pfam" id="PF00153">
    <property type="entry name" value="Mito_carr"/>
    <property type="match status" value="3"/>
</dbReference>
<keyword evidence="4 7" id="KW-0812">Transmembrane</keyword>
<organism evidence="10">
    <name type="scientific">Lygus hesperus</name>
    <name type="common">Western plant bug</name>
    <dbReference type="NCBI Taxonomy" id="30085"/>
    <lineage>
        <taxon>Eukaryota</taxon>
        <taxon>Metazoa</taxon>
        <taxon>Ecdysozoa</taxon>
        <taxon>Arthropoda</taxon>
        <taxon>Hexapoda</taxon>
        <taxon>Insecta</taxon>
        <taxon>Pterygota</taxon>
        <taxon>Neoptera</taxon>
        <taxon>Paraneoptera</taxon>
        <taxon>Hemiptera</taxon>
        <taxon>Heteroptera</taxon>
        <taxon>Panheteroptera</taxon>
        <taxon>Cimicomorpha</taxon>
        <taxon>Miridae</taxon>
        <taxon>Mirini</taxon>
        <taxon>Lygus</taxon>
    </lineage>
</organism>
<keyword evidence="3 8" id="KW-0813">Transport</keyword>
<evidence type="ECO:0000256" key="1">
    <source>
        <dbReference type="ARBA" id="ARBA00004141"/>
    </source>
</evidence>
<evidence type="ECO:0000256" key="2">
    <source>
        <dbReference type="ARBA" id="ARBA00006375"/>
    </source>
</evidence>
<evidence type="ECO:0000256" key="5">
    <source>
        <dbReference type="ARBA" id="ARBA00022737"/>
    </source>
</evidence>
<feature type="transmembrane region" description="Helical" evidence="9">
    <location>
        <begin position="256"/>
        <end position="281"/>
    </location>
</feature>
<protein>
    <submittedName>
        <fullName evidence="10">Calcium-binding mitochondrial carrier protein SCaMC-1</fullName>
    </submittedName>
</protein>
<evidence type="ECO:0000256" key="4">
    <source>
        <dbReference type="ARBA" id="ARBA00022692"/>
    </source>
</evidence>
<feature type="repeat" description="Solcar" evidence="7">
    <location>
        <begin position="23"/>
        <end position="106"/>
    </location>
</feature>
<dbReference type="EMBL" id="GBHO01006552">
    <property type="protein sequence ID" value="JAG37052.1"/>
    <property type="molecule type" value="Transcribed_RNA"/>
</dbReference>
<dbReference type="PRINTS" id="PR00926">
    <property type="entry name" value="MITOCARRIER"/>
</dbReference>
<dbReference type="SUPFAM" id="SSF103506">
    <property type="entry name" value="Mitochondrial carrier"/>
    <property type="match status" value="1"/>
</dbReference>
<feature type="repeat" description="Solcar" evidence="7">
    <location>
        <begin position="115"/>
        <end position="200"/>
    </location>
</feature>
<keyword evidence="5" id="KW-0677">Repeat</keyword>
<feature type="non-terminal residue" evidence="10">
    <location>
        <position position="290"/>
    </location>
</feature>
<keyword evidence="6 7" id="KW-0472">Membrane</keyword>
<dbReference type="InterPro" id="IPR002067">
    <property type="entry name" value="MCP"/>
</dbReference>
<feature type="transmembrane region" description="Helical" evidence="9">
    <location>
        <begin position="175"/>
        <end position="194"/>
    </location>
</feature>
<evidence type="ECO:0000256" key="6">
    <source>
        <dbReference type="ARBA" id="ARBA00023136"/>
    </source>
</evidence>
<comment type="subcellular location">
    <subcellularLocation>
        <location evidence="1">Membrane</location>
        <topology evidence="1">Multi-pass membrane protein</topology>
    </subcellularLocation>
</comment>
<comment type="similarity">
    <text evidence="2 8">Belongs to the mitochondrial carrier (TC 2.A.29) family.</text>
</comment>
<dbReference type="GO" id="GO:0055085">
    <property type="term" value="P:transmembrane transport"/>
    <property type="evidence" value="ECO:0007669"/>
    <property type="project" value="InterPro"/>
</dbReference>
<dbReference type="GO" id="GO:0016020">
    <property type="term" value="C:membrane"/>
    <property type="evidence" value="ECO:0007669"/>
    <property type="project" value="UniProtKB-SubCell"/>
</dbReference>
<keyword evidence="9" id="KW-1133">Transmembrane helix</keyword>
<name>A0A0A9YVJ1_LYGHE</name>
<evidence type="ECO:0000313" key="10">
    <source>
        <dbReference type="EMBL" id="JAG37052.1"/>
    </source>
</evidence>
<dbReference type="PANTHER" id="PTHR24089">
    <property type="entry name" value="SOLUTE CARRIER FAMILY 25"/>
    <property type="match status" value="1"/>
</dbReference>
<evidence type="ECO:0000256" key="8">
    <source>
        <dbReference type="RuleBase" id="RU000488"/>
    </source>
</evidence>
<evidence type="ECO:0000256" key="3">
    <source>
        <dbReference type="ARBA" id="ARBA00022448"/>
    </source>
</evidence>
<dbReference type="Gene3D" id="1.50.40.10">
    <property type="entry name" value="Mitochondrial carrier domain"/>
    <property type="match status" value="1"/>
</dbReference>
<sequence length="290" mass="31940">MQTEDTTYATDFDDEGHDASSRGRITAHFLAGLIAGMVSRTATAPLDRLKIISQMSGKNVMPISGVKMMMREGGVWSMWRGNGANILKVGPEISSKFLAYNEMKTFLMGGDTSEATTSQRLIAGFTAGALSHSIIHPLEVCKTRLALRKTGEEGKLWILARNGYKKNGWRFFFKGYRISILGISLFSCIDFATYEKKLKGRLCSRTGGGIMLCGICSSFVAILTCFPFGVVGIYLQATDDKMKFSDLKSFVVRRGLFGMYSGLPSALFKGLPMFALSYLTYEYVLSCMGH</sequence>